<evidence type="ECO:0000313" key="3">
    <source>
        <dbReference type="EMBL" id="VDS05270.1"/>
    </source>
</evidence>
<dbReference type="InterPro" id="IPR019734">
    <property type="entry name" value="TPR_rpt"/>
</dbReference>
<feature type="compositionally biased region" description="Gly residues" evidence="2">
    <location>
        <begin position="543"/>
        <end position="552"/>
    </location>
</feature>
<accession>A0A447ICR8</accession>
<proteinExistence type="predicted"/>
<sequence length="724" mass="76226">MKPITSAAALVLVGLGTYGILAYQGWQSRYHADAQMPTLVAQASPAAATPAANAPGFTMVAQNATPAPSDAEINLSAPTEPGNTTTTPSPTAPATTPSAPAVEVDESALRYFAQQGDTVRLQREIERLRALHPGWQPPADPLADDYVPDADITAMWDLFSKGDFAGVRAAIAAKQAKDPGFVPSADLLDSLSLGEAGLQLRQASDAGNSAEVITIAANNGRLLVCESVDNLWRLAEAFVDTGTPDRAVDAYRYILTSCTNPEERLATMQKAIALLDRTTIEPLLALEKTDATGSGEFASLRLDLARTAIAAALEQGGQMPVASDIDLFEKNVAATNAPEDLRLLGYFELHRNRPNEARRLFQKALDVDPGAESAEALGVALLQVRDFAAAESVLADYRDDNDTIGPLYLNAAAALLSGEPRKVLDQAVLGRIADAAMSALSANTAQELGWYAYAFSQPQTALEWFTLALRWQPDLEPAAYGMVVVADALGDSATVKSIQTQWVGRSVRIANFGKTSDAAATPQTPVASGARNAPASPPADPSPGGGGGGGGSSSSCTGYVPAASLSAGAALSRAWCMMRSNRPAQAVDLFARALQSPSQGTRSDAAYGQALAYVRMGLASEASVAAAAAPLTSKQIIELDISILTLRATSAYSIGDYVRALDALDQRARYAAERNDLLTLRAWSYYHLRRYREALQIFTAVAATGYGDAASGLDATKRALNLFN</sequence>
<feature type="region of interest" description="Disordered" evidence="2">
    <location>
        <begin position="516"/>
        <end position="553"/>
    </location>
</feature>
<dbReference type="SMART" id="SM00028">
    <property type="entry name" value="TPR"/>
    <property type="match status" value="4"/>
</dbReference>
<gene>
    <name evidence="3" type="ORF">DEVEQU_02411</name>
</gene>
<organism evidence="3 4">
    <name type="scientific">Devosia equisanguinis</name>
    <dbReference type="NCBI Taxonomy" id="2490941"/>
    <lineage>
        <taxon>Bacteria</taxon>
        <taxon>Pseudomonadati</taxon>
        <taxon>Pseudomonadota</taxon>
        <taxon>Alphaproteobacteria</taxon>
        <taxon>Hyphomicrobiales</taxon>
        <taxon>Devosiaceae</taxon>
        <taxon>Devosia</taxon>
    </lineage>
</organism>
<evidence type="ECO:0000256" key="1">
    <source>
        <dbReference type="PROSITE-ProRule" id="PRU00339"/>
    </source>
</evidence>
<keyword evidence="4" id="KW-1185">Reference proteome</keyword>
<dbReference type="PROSITE" id="PS50005">
    <property type="entry name" value="TPR"/>
    <property type="match status" value="1"/>
</dbReference>
<dbReference type="Proteomes" id="UP000268844">
    <property type="component" value="Unassembled WGS sequence"/>
</dbReference>
<feature type="region of interest" description="Disordered" evidence="2">
    <location>
        <begin position="66"/>
        <end position="98"/>
    </location>
</feature>
<dbReference type="OrthoDB" id="7324591at2"/>
<dbReference type="AlphaFoldDB" id="A0A447ICR8"/>
<evidence type="ECO:0000313" key="4">
    <source>
        <dbReference type="Proteomes" id="UP000268844"/>
    </source>
</evidence>
<name>A0A447ICR8_9HYPH</name>
<keyword evidence="1" id="KW-0802">TPR repeat</keyword>
<dbReference type="SUPFAM" id="SSF48452">
    <property type="entry name" value="TPR-like"/>
    <property type="match status" value="1"/>
</dbReference>
<dbReference type="EMBL" id="UZWD01000029">
    <property type="protein sequence ID" value="VDS05270.1"/>
    <property type="molecule type" value="Genomic_DNA"/>
</dbReference>
<protein>
    <submittedName>
        <fullName evidence="3">Tetratricopeptide repeat protein</fullName>
    </submittedName>
</protein>
<reference evidence="3 4" key="1">
    <citation type="submission" date="2018-12" db="EMBL/GenBank/DDBJ databases">
        <authorList>
            <person name="Criscuolo A."/>
        </authorList>
    </citation>
    <scope>NUCLEOTIDE SEQUENCE [LARGE SCALE GENOMIC DNA]</scope>
    <source>
        <strain evidence="3">ACIP1116281</strain>
    </source>
</reference>
<dbReference type="InterPro" id="IPR011990">
    <property type="entry name" value="TPR-like_helical_dom_sf"/>
</dbReference>
<evidence type="ECO:0000256" key="2">
    <source>
        <dbReference type="SAM" id="MobiDB-lite"/>
    </source>
</evidence>
<feature type="compositionally biased region" description="Low complexity" evidence="2">
    <location>
        <begin position="76"/>
        <end position="98"/>
    </location>
</feature>
<feature type="repeat" description="TPR" evidence="1">
    <location>
        <begin position="338"/>
        <end position="371"/>
    </location>
</feature>
<dbReference type="RefSeq" id="WP_126150813.1">
    <property type="nucleotide sequence ID" value="NZ_JBHTMH010000001.1"/>
</dbReference>
<dbReference type="Gene3D" id="1.25.40.10">
    <property type="entry name" value="Tetratricopeptide repeat domain"/>
    <property type="match status" value="2"/>
</dbReference>